<comment type="caution">
    <text evidence="2">The sequence shown here is derived from an EMBL/GenBank/DDBJ whole genome shotgun (WGS) entry which is preliminary data.</text>
</comment>
<evidence type="ECO:0000313" key="3">
    <source>
        <dbReference type="Proteomes" id="UP000438429"/>
    </source>
</evidence>
<sequence length="205" mass="23253">MPSSFPQSLFGKHAKQQDPVWDVISTMSNVAQQNPVQEDLGLGSFSFRKEKETIQLLLHDSSPSDGPPVVRGSVQGRRWKDKSRIELVHRRYVLHHTVPRCGGEEVHRHWTWRKTPPPACTTSSGLLAAATRREGEGGTDGTERGGNDESEEGRGDFCSGEEWKTFHFSFRSFCSPLLRCGNGHEEEDGSRETRNRDRRLIRRQI</sequence>
<organism evidence="2 3">
    <name type="scientific">Scophthalmus maximus</name>
    <name type="common">Turbot</name>
    <name type="synonym">Psetta maxima</name>
    <dbReference type="NCBI Taxonomy" id="52904"/>
    <lineage>
        <taxon>Eukaryota</taxon>
        <taxon>Metazoa</taxon>
        <taxon>Chordata</taxon>
        <taxon>Craniata</taxon>
        <taxon>Vertebrata</taxon>
        <taxon>Euteleostomi</taxon>
        <taxon>Actinopterygii</taxon>
        <taxon>Neopterygii</taxon>
        <taxon>Teleostei</taxon>
        <taxon>Neoteleostei</taxon>
        <taxon>Acanthomorphata</taxon>
        <taxon>Carangaria</taxon>
        <taxon>Pleuronectiformes</taxon>
        <taxon>Pleuronectoidei</taxon>
        <taxon>Scophthalmidae</taxon>
        <taxon>Scophthalmus</taxon>
    </lineage>
</organism>
<dbReference type="EMBL" id="VEVO01000013">
    <property type="protein sequence ID" value="KAF0033037.1"/>
    <property type="molecule type" value="Genomic_DNA"/>
</dbReference>
<name>A0A6A4SIG0_SCOMX</name>
<protein>
    <submittedName>
        <fullName evidence="2">Uncharacterized protein</fullName>
    </submittedName>
</protein>
<evidence type="ECO:0000256" key="1">
    <source>
        <dbReference type="SAM" id="MobiDB-lite"/>
    </source>
</evidence>
<dbReference type="AlphaFoldDB" id="A0A6A4SIG0"/>
<dbReference type="Proteomes" id="UP000438429">
    <property type="component" value="Unassembled WGS sequence"/>
</dbReference>
<feature type="compositionally biased region" description="Basic residues" evidence="1">
    <location>
        <begin position="196"/>
        <end position="205"/>
    </location>
</feature>
<feature type="region of interest" description="Disordered" evidence="1">
    <location>
        <begin position="183"/>
        <end position="205"/>
    </location>
</feature>
<gene>
    <name evidence="2" type="ORF">F2P81_015327</name>
</gene>
<evidence type="ECO:0000313" key="2">
    <source>
        <dbReference type="EMBL" id="KAF0033037.1"/>
    </source>
</evidence>
<reference evidence="2 3" key="1">
    <citation type="submission" date="2019-06" db="EMBL/GenBank/DDBJ databases">
        <title>Draft genomes of female and male turbot (Scophthalmus maximus).</title>
        <authorList>
            <person name="Xu H."/>
            <person name="Xu X.-W."/>
            <person name="Shao C."/>
            <person name="Chen S."/>
        </authorList>
    </citation>
    <scope>NUCLEOTIDE SEQUENCE [LARGE SCALE GENOMIC DNA]</scope>
    <source>
        <strain evidence="2">Ysfricsl-2016a</strain>
        <tissue evidence="2">Blood</tissue>
    </source>
</reference>
<proteinExistence type="predicted"/>
<feature type="region of interest" description="Disordered" evidence="1">
    <location>
        <begin position="132"/>
        <end position="156"/>
    </location>
</feature>
<accession>A0A6A4SIG0</accession>